<organism evidence="5 6">
    <name type="scientific">Salinicoccus jeotgali</name>
    <dbReference type="NCBI Taxonomy" id="381634"/>
    <lineage>
        <taxon>Bacteria</taxon>
        <taxon>Bacillati</taxon>
        <taxon>Bacillota</taxon>
        <taxon>Bacilli</taxon>
        <taxon>Bacillales</taxon>
        <taxon>Staphylococcaceae</taxon>
        <taxon>Salinicoccus</taxon>
    </lineage>
</organism>
<dbReference type="RefSeq" id="WP_344701873.1">
    <property type="nucleotide sequence ID" value="NZ_BAABCK010000018.1"/>
</dbReference>
<name>A0ABP7EM18_9STAP</name>
<dbReference type="CDD" id="cd00093">
    <property type="entry name" value="HTH_XRE"/>
    <property type="match status" value="1"/>
</dbReference>
<dbReference type="Gene3D" id="1.10.260.40">
    <property type="entry name" value="lambda repressor-like DNA-binding domains"/>
    <property type="match status" value="1"/>
</dbReference>
<evidence type="ECO:0000256" key="2">
    <source>
        <dbReference type="ARBA" id="ARBA00023125"/>
    </source>
</evidence>
<keyword evidence="1" id="KW-0805">Transcription regulation</keyword>
<comment type="caution">
    <text evidence="5">The sequence shown here is derived from an EMBL/GenBank/DDBJ whole genome shotgun (WGS) entry which is preliminary data.</text>
</comment>
<sequence>MDTNKNKSEVLRDIGKNIRQYRKQKGWSQEDLAFECEFHRTYIGAVERGEKNITILNLLKIKEQLGVRLVDLYPEE</sequence>
<evidence type="ECO:0000313" key="6">
    <source>
        <dbReference type="Proteomes" id="UP001500920"/>
    </source>
</evidence>
<dbReference type="Proteomes" id="UP001500920">
    <property type="component" value="Unassembled WGS sequence"/>
</dbReference>
<evidence type="ECO:0000313" key="5">
    <source>
        <dbReference type="EMBL" id="GAA3721257.1"/>
    </source>
</evidence>
<dbReference type="Pfam" id="PF01381">
    <property type="entry name" value="HTH_3"/>
    <property type="match status" value="1"/>
</dbReference>
<gene>
    <name evidence="5" type="ORF">GCM10022378_09190</name>
</gene>
<dbReference type="InterPro" id="IPR001387">
    <property type="entry name" value="Cro/C1-type_HTH"/>
</dbReference>
<dbReference type="PANTHER" id="PTHR46797">
    <property type="entry name" value="HTH-TYPE TRANSCRIPTIONAL REGULATOR"/>
    <property type="match status" value="1"/>
</dbReference>
<dbReference type="PANTHER" id="PTHR46797:SF23">
    <property type="entry name" value="HTH-TYPE TRANSCRIPTIONAL REGULATOR SUTR"/>
    <property type="match status" value="1"/>
</dbReference>
<keyword evidence="6" id="KW-1185">Reference proteome</keyword>
<dbReference type="EMBL" id="BAABCK010000018">
    <property type="protein sequence ID" value="GAA3721257.1"/>
    <property type="molecule type" value="Genomic_DNA"/>
</dbReference>
<accession>A0ABP7EM18</accession>
<protein>
    <submittedName>
        <fullName evidence="5">Helix-turn-helix transcriptional regulator</fullName>
    </submittedName>
</protein>
<feature type="domain" description="HTH cro/C1-type" evidence="4">
    <location>
        <begin position="18"/>
        <end position="72"/>
    </location>
</feature>
<evidence type="ECO:0000256" key="3">
    <source>
        <dbReference type="ARBA" id="ARBA00023163"/>
    </source>
</evidence>
<keyword evidence="3" id="KW-0804">Transcription</keyword>
<evidence type="ECO:0000256" key="1">
    <source>
        <dbReference type="ARBA" id="ARBA00023015"/>
    </source>
</evidence>
<dbReference type="PROSITE" id="PS50943">
    <property type="entry name" value="HTH_CROC1"/>
    <property type="match status" value="1"/>
</dbReference>
<evidence type="ECO:0000259" key="4">
    <source>
        <dbReference type="PROSITE" id="PS50943"/>
    </source>
</evidence>
<reference evidence="6" key="1">
    <citation type="journal article" date="2019" name="Int. J. Syst. Evol. Microbiol.">
        <title>The Global Catalogue of Microorganisms (GCM) 10K type strain sequencing project: providing services to taxonomists for standard genome sequencing and annotation.</title>
        <authorList>
            <consortium name="The Broad Institute Genomics Platform"/>
            <consortium name="The Broad Institute Genome Sequencing Center for Infectious Disease"/>
            <person name="Wu L."/>
            <person name="Ma J."/>
        </authorList>
    </citation>
    <scope>NUCLEOTIDE SEQUENCE [LARGE SCALE GENOMIC DNA]</scope>
    <source>
        <strain evidence="6">JCM 16981</strain>
    </source>
</reference>
<proteinExistence type="predicted"/>
<dbReference type="InterPro" id="IPR050807">
    <property type="entry name" value="TransReg_Diox_bact_type"/>
</dbReference>
<keyword evidence="2" id="KW-0238">DNA-binding</keyword>
<dbReference type="SMART" id="SM00530">
    <property type="entry name" value="HTH_XRE"/>
    <property type="match status" value="1"/>
</dbReference>
<dbReference type="InterPro" id="IPR010982">
    <property type="entry name" value="Lambda_DNA-bd_dom_sf"/>
</dbReference>
<dbReference type="SUPFAM" id="SSF47413">
    <property type="entry name" value="lambda repressor-like DNA-binding domains"/>
    <property type="match status" value="1"/>
</dbReference>